<accession>A0A3M7Q335</accession>
<keyword evidence="1" id="KW-1133">Transmembrane helix</keyword>
<dbReference type="AlphaFoldDB" id="A0A3M7Q335"/>
<comment type="caution">
    <text evidence="2">The sequence shown here is derived from an EMBL/GenBank/DDBJ whole genome shotgun (WGS) entry which is preliminary data.</text>
</comment>
<keyword evidence="1" id="KW-0812">Transmembrane</keyword>
<sequence length="99" mass="11626">MSFDFKKSNYMSINSDIYRINYIIFISYFFNTLFYNSFIMKAEMMVFAARTSLWRNQTKTAAYAFASRKNTRIGHAFIRMVMAIGVNVGLPLCSRLVMR</sequence>
<proteinExistence type="predicted"/>
<evidence type="ECO:0000256" key="1">
    <source>
        <dbReference type="SAM" id="Phobius"/>
    </source>
</evidence>
<keyword evidence="3" id="KW-1185">Reference proteome</keyword>
<evidence type="ECO:0000313" key="3">
    <source>
        <dbReference type="Proteomes" id="UP000276133"/>
    </source>
</evidence>
<dbReference type="Proteomes" id="UP000276133">
    <property type="component" value="Unassembled WGS sequence"/>
</dbReference>
<organism evidence="2 3">
    <name type="scientific">Brachionus plicatilis</name>
    <name type="common">Marine rotifer</name>
    <name type="synonym">Brachionus muelleri</name>
    <dbReference type="NCBI Taxonomy" id="10195"/>
    <lineage>
        <taxon>Eukaryota</taxon>
        <taxon>Metazoa</taxon>
        <taxon>Spiralia</taxon>
        <taxon>Gnathifera</taxon>
        <taxon>Rotifera</taxon>
        <taxon>Eurotatoria</taxon>
        <taxon>Monogononta</taxon>
        <taxon>Pseudotrocha</taxon>
        <taxon>Ploima</taxon>
        <taxon>Brachionidae</taxon>
        <taxon>Brachionus</taxon>
    </lineage>
</organism>
<feature type="transmembrane region" description="Helical" evidence="1">
    <location>
        <begin position="76"/>
        <end position="98"/>
    </location>
</feature>
<keyword evidence="1" id="KW-0472">Membrane</keyword>
<dbReference type="EMBL" id="REGN01007627">
    <property type="protein sequence ID" value="RNA05703.1"/>
    <property type="molecule type" value="Genomic_DNA"/>
</dbReference>
<evidence type="ECO:0000313" key="2">
    <source>
        <dbReference type="EMBL" id="RNA05703.1"/>
    </source>
</evidence>
<protein>
    <submittedName>
        <fullName evidence="2">Uncharacterized protein</fullName>
    </submittedName>
</protein>
<reference evidence="2 3" key="1">
    <citation type="journal article" date="2018" name="Sci. Rep.">
        <title>Genomic signatures of local adaptation to the degree of environmental predictability in rotifers.</title>
        <authorList>
            <person name="Franch-Gras L."/>
            <person name="Hahn C."/>
            <person name="Garcia-Roger E.M."/>
            <person name="Carmona M.J."/>
            <person name="Serra M."/>
            <person name="Gomez A."/>
        </authorList>
    </citation>
    <scope>NUCLEOTIDE SEQUENCE [LARGE SCALE GENOMIC DNA]</scope>
    <source>
        <strain evidence="2">HYR1</strain>
    </source>
</reference>
<gene>
    <name evidence="2" type="ORF">BpHYR1_007280</name>
</gene>
<feature type="transmembrane region" description="Helical" evidence="1">
    <location>
        <begin position="20"/>
        <end position="40"/>
    </location>
</feature>
<name>A0A3M7Q335_BRAPC</name>